<accession>A0ABW1PJK4</accession>
<organism evidence="1 2">
    <name type="scientific">Flavobacterium qiangtangense</name>
    <dbReference type="NCBI Taxonomy" id="1442595"/>
    <lineage>
        <taxon>Bacteria</taxon>
        <taxon>Pseudomonadati</taxon>
        <taxon>Bacteroidota</taxon>
        <taxon>Flavobacteriia</taxon>
        <taxon>Flavobacteriales</taxon>
        <taxon>Flavobacteriaceae</taxon>
        <taxon>Flavobacterium</taxon>
    </lineage>
</organism>
<dbReference type="EMBL" id="JBHSQB010000003">
    <property type="protein sequence ID" value="MFC6095195.1"/>
    <property type="molecule type" value="Genomic_DNA"/>
</dbReference>
<reference evidence="2" key="1">
    <citation type="journal article" date="2019" name="Int. J. Syst. Evol. Microbiol.">
        <title>The Global Catalogue of Microorganisms (GCM) 10K type strain sequencing project: providing services to taxonomists for standard genome sequencing and annotation.</title>
        <authorList>
            <consortium name="The Broad Institute Genomics Platform"/>
            <consortium name="The Broad Institute Genome Sequencing Center for Infectious Disease"/>
            <person name="Wu L."/>
            <person name="Ma J."/>
        </authorList>
    </citation>
    <scope>NUCLEOTIDE SEQUENCE [LARGE SCALE GENOMIC DNA]</scope>
    <source>
        <strain evidence="2">CCUG 49679</strain>
    </source>
</reference>
<evidence type="ECO:0000313" key="2">
    <source>
        <dbReference type="Proteomes" id="UP001596287"/>
    </source>
</evidence>
<sequence length="69" mass="8286">MKRAIFIQMKYLYFSKFTLKRVTIELIKIVEIVNKKIASRMLSFIVIDINKAKYIEIIIKNKKFSLVIF</sequence>
<keyword evidence="2" id="KW-1185">Reference proteome</keyword>
<proteinExistence type="predicted"/>
<dbReference type="Proteomes" id="UP001596287">
    <property type="component" value="Unassembled WGS sequence"/>
</dbReference>
<evidence type="ECO:0000313" key="1">
    <source>
        <dbReference type="EMBL" id="MFC6095195.1"/>
    </source>
</evidence>
<protein>
    <submittedName>
        <fullName evidence="1">Uncharacterized protein</fullName>
    </submittedName>
</protein>
<comment type="caution">
    <text evidence="1">The sequence shown here is derived from an EMBL/GenBank/DDBJ whole genome shotgun (WGS) entry which is preliminary data.</text>
</comment>
<name>A0ABW1PJK4_9FLAO</name>
<gene>
    <name evidence="1" type="ORF">ACFPVY_00930</name>
</gene>
<dbReference type="RefSeq" id="WP_379789803.1">
    <property type="nucleotide sequence ID" value="NZ_JBHSQB010000003.1"/>
</dbReference>